<evidence type="ECO:0000256" key="6">
    <source>
        <dbReference type="ARBA" id="ARBA00023014"/>
    </source>
</evidence>
<dbReference type="STRING" id="1031564.CINS_0475"/>
<evidence type="ECO:0000256" key="4">
    <source>
        <dbReference type="ARBA" id="ARBA00022801"/>
    </source>
</evidence>
<accession>A0A0A8H0N5</accession>
<evidence type="ECO:0000256" key="2">
    <source>
        <dbReference type="ARBA" id="ARBA00022723"/>
    </source>
</evidence>
<keyword evidence="7" id="KW-0234">DNA repair</keyword>
<sequence>MDKRRLYYLKAFGFEYLEEVKRNKGANISFEELQNSVRKCTLCNFSKLRKKSLIEKEVKKAKILIFQTYIDKDENESGEFFASKLKQDFLLKFKELLDLSEDEIYFSYVLKCFSNFKFDKNSVEFCLPYFYSELEFIKPKIILCLGEEAFLSLGFENFKVYVGQWLRFNESLIMPNYDLDYLSKNPSLYANFIEDIKKIKGYL</sequence>
<dbReference type="EMBL" id="CP007770">
    <property type="protein sequence ID" value="AJC87462.1"/>
    <property type="molecule type" value="Genomic_DNA"/>
</dbReference>
<dbReference type="RefSeq" id="WP_039649524.1">
    <property type="nucleotide sequence ID" value="NZ_CP007770.1"/>
</dbReference>
<dbReference type="GO" id="GO:0097506">
    <property type="term" value="F:deaminated base DNA N-glycosylase activity"/>
    <property type="evidence" value="ECO:0007669"/>
    <property type="project" value="UniProtKB-ARBA"/>
</dbReference>
<dbReference type="GO" id="GO:0051539">
    <property type="term" value="F:4 iron, 4 sulfur cluster binding"/>
    <property type="evidence" value="ECO:0007669"/>
    <property type="project" value="UniProtKB-KW"/>
</dbReference>
<keyword evidence="5" id="KW-0408">Iron</keyword>
<dbReference type="GeneID" id="74431285"/>
<evidence type="ECO:0000256" key="7">
    <source>
        <dbReference type="ARBA" id="ARBA00023204"/>
    </source>
</evidence>
<dbReference type="SUPFAM" id="SSF52141">
    <property type="entry name" value="Uracil-DNA glycosylase-like"/>
    <property type="match status" value="1"/>
</dbReference>
<dbReference type="Proteomes" id="UP000031163">
    <property type="component" value="Chromosome"/>
</dbReference>
<dbReference type="InterPro" id="IPR005122">
    <property type="entry name" value="Uracil-DNA_glycosylase-like"/>
</dbReference>
<keyword evidence="3" id="KW-0227">DNA damage</keyword>
<dbReference type="Gene3D" id="3.40.470.10">
    <property type="entry name" value="Uracil-DNA glycosylase-like domain"/>
    <property type="match status" value="1"/>
</dbReference>
<keyword evidence="6" id="KW-0411">Iron-sulfur</keyword>
<dbReference type="InterPro" id="IPR051536">
    <property type="entry name" value="UDG_Type-4/5"/>
</dbReference>
<evidence type="ECO:0000256" key="3">
    <source>
        <dbReference type="ARBA" id="ARBA00022763"/>
    </source>
</evidence>
<evidence type="ECO:0000313" key="10">
    <source>
        <dbReference type="Proteomes" id="UP000031163"/>
    </source>
</evidence>
<evidence type="ECO:0000313" key="9">
    <source>
        <dbReference type="EMBL" id="AJC87462.1"/>
    </source>
</evidence>
<keyword evidence="1" id="KW-0004">4Fe-4S</keyword>
<organism evidence="9 10">
    <name type="scientific">Campylobacter insulaenigrae NCTC 12927</name>
    <dbReference type="NCBI Taxonomy" id="1031564"/>
    <lineage>
        <taxon>Bacteria</taxon>
        <taxon>Pseudomonadati</taxon>
        <taxon>Campylobacterota</taxon>
        <taxon>Epsilonproteobacteria</taxon>
        <taxon>Campylobacterales</taxon>
        <taxon>Campylobacteraceae</taxon>
        <taxon>Campylobacter</taxon>
    </lineage>
</organism>
<dbReference type="PANTHER" id="PTHR33693">
    <property type="entry name" value="TYPE-5 URACIL-DNA GLYCOSYLASE"/>
    <property type="match status" value="1"/>
</dbReference>
<dbReference type="GO" id="GO:0006281">
    <property type="term" value="P:DNA repair"/>
    <property type="evidence" value="ECO:0007669"/>
    <property type="project" value="UniProtKB-KW"/>
</dbReference>
<evidence type="ECO:0000259" key="8">
    <source>
        <dbReference type="Pfam" id="PF03167"/>
    </source>
</evidence>
<keyword evidence="2" id="KW-0479">Metal-binding</keyword>
<proteinExistence type="predicted"/>
<dbReference type="PANTHER" id="PTHR33693:SF1">
    <property type="entry name" value="TYPE-4 URACIL-DNA GLYCOSYLASE"/>
    <property type="match status" value="1"/>
</dbReference>
<evidence type="ECO:0000256" key="5">
    <source>
        <dbReference type="ARBA" id="ARBA00023004"/>
    </source>
</evidence>
<dbReference type="GO" id="GO:0046872">
    <property type="term" value="F:metal ion binding"/>
    <property type="evidence" value="ECO:0007669"/>
    <property type="project" value="UniProtKB-KW"/>
</dbReference>
<protein>
    <submittedName>
        <fullName evidence="9">Uracil-DNA glycosylase family protein</fullName>
    </submittedName>
</protein>
<name>A0A0A8H0N5_9BACT</name>
<reference evidence="9 10" key="1">
    <citation type="journal article" date="2014" name="Genome Biol. Evol.">
        <title>Comparative Genomics of the Campylobacter lari Group.</title>
        <authorList>
            <person name="Miller W.G."/>
            <person name="Yee E."/>
            <person name="Chapman M.H."/>
            <person name="Smith T.P."/>
            <person name="Bono J.L."/>
            <person name="Huynh S."/>
            <person name="Parker C.T."/>
            <person name="Vandamme P."/>
            <person name="Luong K."/>
            <person name="Korlach J."/>
        </authorList>
    </citation>
    <scope>NUCLEOTIDE SEQUENCE [LARGE SCALE GENOMIC DNA]</scope>
    <source>
        <strain evidence="9 10">NCTC 12927</strain>
    </source>
</reference>
<dbReference type="HOGENOM" id="CLU_044815_1_4_7"/>
<dbReference type="InterPro" id="IPR036895">
    <property type="entry name" value="Uracil-DNA_glycosylase-like_sf"/>
</dbReference>
<evidence type="ECO:0000256" key="1">
    <source>
        <dbReference type="ARBA" id="ARBA00022485"/>
    </source>
</evidence>
<dbReference type="AlphaFoldDB" id="A0A0A8H0N5"/>
<dbReference type="Pfam" id="PF03167">
    <property type="entry name" value="UDG"/>
    <property type="match status" value="1"/>
</dbReference>
<gene>
    <name evidence="9" type="ORF">CINS_0475</name>
</gene>
<dbReference type="KEGG" id="cis:CINS_0475"/>
<feature type="domain" description="Uracil-DNA glycosylase-like" evidence="8">
    <location>
        <begin position="60"/>
        <end position="193"/>
    </location>
</feature>
<keyword evidence="4" id="KW-0378">Hydrolase</keyword>